<dbReference type="Pfam" id="PF13692">
    <property type="entry name" value="Glyco_trans_1_4"/>
    <property type="match status" value="1"/>
</dbReference>
<dbReference type="InterPro" id="IPR028098">
    <property type="entry name" value="Glyco_trans_4-like_N"/>
</dbReference>
<dbReference type="AlphaFoldDB" id="A0A9W6LYU5"/>
<dbReference type="PANTHER" id="PTHR12526:SF510">
    <property type="entry name" value="D-INOSITOL 3-PHOSPHATE GLYCOSYLTRANSFERASE"/>
    <property type="match status" value="1"/>
</dbReference>
<keyword evidence="1" id="KW-0328">Glycosyltransferase</keyword>
<keyword evidence="2 4" id="KW-0808">Transferase</keyword>
<feature type="domain" description="Glycosyltransferase subfamily 4-like N-terminal" evidence="3">
    <location>
        <begin position="18"/>
        <end position="185"/>
    </location>
</feature>
<protein>
    <submittedName>
        <fullName evidence="4">Glycosyl transferase</fullName>
    </submittedName>
</protein>
<proteinExistence type="predicted"/>
<dbReference type="CDD" id="cd03794">
    <property type="entry name" value="GT4_WbuB-like"/>
    <property type="match status" value="1"/>
</dbReference>
<evidence type="ECO:0000256" key="1">
    <source>
        <dbReference type="ARBA" id="ARBA00022676"/>
    </source>
</evidence>
<dbReference type="RefSeq" id="WP_271176253.1">
    <property type="nucleotide sequence ID" value="NZ_BAAAJO010000004.1"/>
</dbReference>
<gene>
    <name evidence="4" type="ORF">GCM10017584_11420</name>
</gene>
<dbReference type="SUPFAM" id="SSF53756">
    <property type="entry name" value="UDP-Glycosyltransferase/glycogen phosphorylase"/>
    <property type="match status" value="1"/>
</dbReference>
<evidence type="ECO:0000313" key="4">
    <source>
        <dbReference type="EMBL" id="GLJ75568.1"/>
    </source>
</evidence>
<dbReference type="PANTHER" id="PTHR12526">
    <property type="entry name" value="GLYCOSYLTRANSFERASE"/>
    <property type="match status" value="1"/>
</dbReference>
<dbReference type="EMBL" id="BSEN01000004">
    <property type="protein sequence ID" value="GLJ75568.1"/>
    <property type="molecule type" value="Genomic_DNA"/>
</dbReference>
<evidence type="ECO:0000259" key="3">
    <source>
        <dbReference type="Pfam" id="PF13579"/>
    </source>
</evidence>
<evidence type="ECO:0000256" key="2">
    <source>
        <dbReference type="ARBA" id="ARBA00022679"/>
    </source>
</evidence>
<comment type="caution">
    <text evidence="4">The sequence shown here is derived from an EMBL/GenBank/DDBJ whole genome shotgun (WGS) entry which is preliminary data.</text>
</comment>
<dbReference type="Proteomes" id="UP001142372">
    <property type="component" value="Unassembled WGS sequence"/>
</dbReference>
<keyword evidence="5" id="KW-1185">Reference proteome</keyword>
<reference evidence="4" key="1">
    <citation type="journal article" date="2014" name="Int. J. Syst. Evol. Microbiol.">
        <title>Complete genome sequence of Corynebacterium casei LMG S-19264T (=DSM 44701T), isolated from a smear-ripened cheese.</title>
        <authorList>
            <consortium name="US DOE Joint Genome Institute (JGI-PGF)"/>
            <person name="Walter F."/>
            <person name="Albersmeier A."/>
            <person name="Kalinowski J."/>
            <person name="Ruckert C."/>
        </authorList>
    </citation>
    <scope>NUCLEOTIDE SEQUENCE</scope>
    <source>
        <strain evidence="4">VKM Ac-1401</strain>
    </source>
</reference>
<reference evidence="4" key="2">
    <citation type="submission" date="2023-01" db="EMBL/GenBank/DDBJ databases">
        <authorList>
            <person name="Sun Q."/>
            <person name="Evtushenko L."/>
        </authorList>
    </citation>
    <scope>NUCLEOTIDE SEQUENCE</scope>
    <source>
        <strain evidence="4">VKM Ac-1401</strain>
    </source>
</reference>
<dbReference type="Gene3D" id="3.40.50.2000">
    <property type="entry name" value="Glycogen Phosphorylase B"/>
    <property type="match status" value="2"/>
</dbReference>
<sequence>MRRVLIASRLYAPEVGAAAFRLRALARGLSGEGAAVTVVTTNPPRGSGRPARDAGVRVRRLPVLRDAGGNVRGYVQYLSFDIPLFFRLLVSSADLVVSEPPPTTGLVVAVTSWLRRRPYAYYAADVWTDGLVALGAPGALIRIMRAVEGFVLRNAAAVVAVSDEVADKVAAFGTARSSIAVVGNGVDTDTFTPLGESVEVGHPMFVYTGAMSEWQSPTVFVEALPLVREVFPDATIRFFGQGVEEPELKRTAARLGLETVVLFGGVIPPAQTATWIRSATAALASISPGAGYDFAKPTKTYAAAACGVPVVFAGEGAGASLVADNDLGWRCGHDARSVADAMIAAAEAQADGSSAAQRERRAAWAREHASIAAAGTAAARRVLEAVRAA</sequence>
<name>A0A9W6LYU5_9MICO</name>
<dbReference type="Pfam" id="PF13579">
    <property type="entry name" value="Glyco_trans_4_4"/>
    <property type="match status" value="1"/>
</dbReference>
<dbReference type="GO" id="GO:0016757">
    <property type="term" value="F:glycosyltransferase activity"/>
    <property type="evidence" value="ECO:0007669"/>
    <property type="project" value="UniProtKB-KW"/>
</dbReference>
<evidence type="ECO:0000313" key="5">
    <source>
        <dbReference type="Proteomes" id="UP001142372"/>
    </source>
</evidence>
<accession>A0A9W6LYU5</accession>
<organism evidence="4 5">
    <name type="scientific">Leifsonia poae</name>
    <dbReference type="NCBI Taxonomy" id="110933"/>
    <lineage>
        <taxon>Bacteria</taxon>
        <taxon>Bacillati</taxon>
        <taxon>Actinomycetota</taxon>
        <taxon>Actinomycetes</taxon>
        <taxon>Micrococcales</taxon>
        <taxon>Microbacteriaceae</taxon>
        <taxon>Leifsonia</taxon>
    </lineage>
</organism>